<organism evidence="1 2">
    <name type="scientific">Byssothecium circinans</name>
    <dbReference type="NCBI Taxonomy" id="147558"/>
    <lineage>
        <taxon>Eukaryota</taxon>
        <taxon>Fungi</taxon>
        <taxon>Dikarya</taxon>
        <taxon>Ascomycota</taxon>
        <taxon>Pezizomycotina</taxon>
        <taxon>Dothideomycetes</taxon>
        <taxon>Pleosporomycetidae</taxon>
        <taxon>Pleosporales</taxon>
        <taxon>Massarineae</taxon>
        <taxon>Massarinaceae</taxon>
        <taxon>Byssothecium</taxon>
    </lineage>
</organism>
<gene>
    <name evidence="1" type="ORF">CC80DRAFT_169537</name>
</gene>
<proteinExistence type="predicted"/>
<dbReference type="Proteomes" id="UP000800035">
    <property type="component" value="Unassembled WGS sequence"/>
</dbReference>
<keyword evidence="2" id="KW-1185">Reference proteome</keyword>
<dbReference type="AlphaFoldDB" id="A0A6A5TVK3"/>
<dbReference type="EMBL" id="ML977007">
    <property type="protein sequence ID" value="KAF1952967.1"/>
    <property type="molecule type" value="Genomic_DNA"/>
</dbReference>
<accession>A0A6A5TVK3</accession>
<name>A0A6A5TVK3_9PLEO</name>
<protein>
    <submittedName>
        <fullName evidence="1">Uncharacterized protein</fullName>
    </submittedName>
</protein>
<sequence length="150" mass="16406">MGEFALSVTPSPFPSPRFSYEQPCFNPHLIFILLTQSSTTMAIGTAQPLQFLSICCGGSQALSRIQLGRAKLLISHHLNHDLFHRLSSLLRRSAALASVTSTSPAVRSTEVQMSDFDAATHRLAPLSFTGQQTVHPDKAELSPDNKKFNI</sequence>
<evidence type="ECO:0000313" key="2">
    <source>
        <dbReference type="Proteomes" id="UP000800035"/>
    </source>
</evidence>
<reference evidence="1" key="1">
    <citation type="journal article" date="2020" name="Stud. Mycol.">
        <title>101 Dothideomycetes genomes: a test case for predicting lifestyles and emergence of pathogens.</title>
        <authorList>
            <person name="Haridas S."/>
            <person name="Albert R."/>
            <person name="Binder M."/>
            <person name="Bloem J."/>
            <person name="Labutti K."/>
            <person name="Salamov A."/>
            <person name="Andreopoulos B."/>
            <person name="Baker S."/>
            <person name="Barry K."/>
            <person name="Bills G."/>
            <person name="Bluhm B."/>
            <person name="Cannon C."/>
            <person name="Castanera R."/>
            <person name="Culley D."/>
            <person name="Daum C."/>
            <person name="Ezra D."/>
            <person name="Gonzalez J."/>
            <person name="Henrissat B."/>
            <person name="Kuo A."/>
            <person name="Liang C."/>
            <person name="Lipzen A."/>
            <person name="Lutzoni F."/>
            <person name="Magnuson J."/>
            <person name="Mondo S."/>
            <person name="Nolan M."/>
            <person name="Ohm R."/>
            <person name="Pangilinan J."/>
            <person name="Park H.-J."/>
            <person name="Ramirez L."/>
            <person name="Alfaro M."/>
            <person name="Sun H."/>
            <person name="Tritt A."/>
            <person name="Yoshinaga Y."/>
            <person name="Zwiers L.-H."/>
            <person name="Turgeon B."/>
            <person name="Goodwin S."/>
            <person name="Spatafora J."/>
            <person name="Crous P."/>
            <person name="Grigoriev I."/>
        </authorList>
    </citation>
    <scope>NUCLEOTIDE SEQUENCE</scope>
    <source>
        <strain evidence="1">CBS 675.92</strain>
    </source>
</reference>
<evidence type="ECO:0000313" key="1">
    <source>
        <dbReference type="EMBL" id="KAF1952967.1"/>
    </source>
</evidence>